<dbReference type="Pfam" id="PF07927">
    <property type="entry name" value="HicA_toxin"/>
    <property type="match status" value="1"/>
</dbReference>
<evidence type="ECO:0000256" key="6">
    <source>
        <dbReference type="ARBA" id="ARBA00022884"/>
    </source>
</evidence>
<dbReference type="Proteomes" id="UP000623440">
    <property type="component" value="Unassembled WGS sequence"/>
</dbReference>
<keyword evidence="6" id="KW-0694">RNA-binding</keyword>
<evidence type="ECO:0000313" key="8">
    <source>
        <dbReference type="EMBL" id="MBD2534036.1"/>
    </source>
</evidence>
<dbReference type="EMBL" id="JACJSI010000130">
    <property type="protein sequence ID" value="MBD2534036.1"/>
    <property type="molecule type" value="Genomic_DNA"/>
</dbReference>
<dbReference type="InterPro" id="IPR038570">
    <property type="entry name" value="HicA_sf"/>
</dbReference>
<evidence type="ECO:0000256" key="2">
    <source>
        <dbReference type="ARBA" id="ARBA00022649"/>
    </source>
</evidence>
<dbReference type="InterPro" id="IPR012933">
    <property type="entry name" value="HicA_mRNA_interferase"/>
</dbReference>
<reference evidence="8 9" key="1">
    <citation type="journal article" date="2020" name="ISME J.">
        <title>Comparative genomics reveals insights into cyanobacterial evolution and habitat adaptation.</title>
        <authorList>
            <person name="Chen M.Y."/>
            <person name="Teng W.K."/>
            <person name="Zhao L."/>
            <person name="Hu C.X."/>
            <person name="Zhou Y.K."/>
            <person name="Han B.P."/>
            <person name="Song L.R."/>
            <person name="Shu W.S."/>
        </authorList>
    </citation>
    <scope>NUCLEOTIDE SEQUENCE [LARGE SCALE GENOMIC DNA]</scope>
    <source>
        <strain evidence="8 9">FACHB-838</strain>
    </source>
</reference>
<evidence type="ECO:0000256" key="4">
    <source>
        <dbReference type="ARBA" id="ARBA00022759"/>
    </source>
</evidence>
<name>A0ABR8DXE1_9NOSO</name>
<keyword evidence="4" id="KW-0255">Endonuclease</keyword>
<keyword evidence="9" id="KW-1185">Reference proteome</keyword>
<evidence type="ECO:0000313" key="9">
    <source>
        <dbReference type="Proteomes" id="UP000623440"/>
    </source>
</evidence>
<keyword evidence="5" id="KW-0378">Hydrolase</keyword>
<accession>A0ABR8DXE1</accession>
<comment type="caution">
    <text evidence="8">The sequence shown here is derived from an EMBL/GenBank/DDBJ whole genome shotgun (WGS) entry which is preliminary data.</text>
</comment>
<keyword evidence="2" id="KW-1277">Toxin-antitoxin system</keyword>
<evidence type="ECO:0000256" key="3">
    <source>
        <dbReference type="ARBA" id="ARBA00022722"/>
    </source>
</evidence>
<evidence type="ECO:0000256" key="5">
    <source>
        <dbReference type="ARBA" id="ARBA00022801"/>
    </source>
</evidence>
<dbReference type="SUPFAM" id="SSF54786">
    <property type="entry name" value="YcfA/nrd intein domain"/>
    <property type="match status" value="1"/>
</dbReference>
<organism evidence="8 9">
    <name type="scientific">Nostoc flagelliforme FACHB-838</name>
    <dbReference type="NCBI Taxonomy" id="2692904"/>
    <lineage>
        <taxon>Bacteria</taxon>
        <taxon>Bacillati</taxon>
        <taxon>Cyanobacteriota</taxon>
        <taxon>Cyanophyceae</taxon>
        <taxon>Nostocales</taxon>
        <taxon>Nostocaceae</taxon>
        <taxon>Nostoc</taxon>
    </lineage>
</organism>
<dbReference type="RefSeq" id="WP_190944563.1">
    <property type="nucleotide sequence ID" value="NZ_JACJSI010000130.1"/>
</dbReference>
<evidence type="ECO:0000256" key="7">
    <source>
        <dbReference type="ARBA" id="ARBA00023016"/>
    </source>
</evidence>
<evidence type="ECO:0000256" key="1">
    <source>
        <dbReference type="ARBA" id="ARBA00006620"/>
    </source>
</evidence>
<proteinExistence type="inferred from homology"/>
<sequence>MPLKPLPYREVKRRLEAAGFGEVSQKGSHVKFAKSTDEGTRTAIVPRHREISIGTLGSILRQAGISVEEFEVL</sequence>
<comment type="similarity">
    <text evidence="1">Belongs to the HicA mRNA interferase family.</text>
</comment>
<protein>
    <submittedName>
        <fullName evidence="8">Type II toxin-antitoxin system HicA family toxin</fullName>
    </submittedName>
</protein>
<keyword evidence="3" id="KW-0540">Nuclease</keyword>
<dbReference type="Gene3D" id="3.30.920.30">
    <property type="entry name" value="Hypothetical protein"/>
    <property type="match status" value="1"/>
</dbReference>
<keyword evidence="7" id="KW-0346">Stress response</keyword>
<gene>
    <name evidence="8" type="ORF">H6G97_32670</name>
</gene>